<evidence type="ECO:0000259" key="2">
    <source>
        <dbReference type="Pfam" id="PF06991"/>
    </source>
</evidence>
<organism evidence="3 4">
    <name type="scientific">Cardiosporidium cionae</name>
    <dbReference type="NCBI Taxonomy" id="476202"/>
    <lineage>
        <taxon>Eukaryota</taxon>
        <taxon>Sar</taxon>
        <taxon>Alveolata</taxon>
        <taxon>Apicomplexa</taxon>
        <taxon>Aconoidasida</taxon>
        <taxon>Nephromycida</taxon>
        <taxon>Cardiosporidium</taxon>
    </lineage>
</organism>
<accession>A0ABQ7J8Q5</accession>
<dbReference type="EMBL" id="JADAQX010000404">
    <property type="protein sequence ID" value="KAF8820367.1"/>
    <property type="molecule type" value="Genomic_DNA"/>
</dbReference>
<protein>
    <submittedName>
        <fullName evidence="3">Micro-fibrillar-associated protein 1</fullName>
    </submittedName>
</protein>
<sequence>MSAGDIHSILYRGEDPLQSKFRPKILEQRKVQRYWPGKVPDYAPDGEDDDDIGLKENAGVVVEGSEVQEKRLLRVQESRHYKEERDTVSENQRERQTIIHDALERNVEIEVKVEDDDEKQELQEELEEPLIGERRALLRQQILSLRQKEEEFLNQSNEVDESEEDPSSGFESNSDYEEQSYHALLKPIFVSKSKRDTIKEKHQLEIEEKNRQEALRLKNRAHKIESQRIALDMMKQEVVEESNVTAGDNSGDELPDDNDDVNEAEEYELWKVRELKRLKRDKENRSQRAQFVAEIERRRGLTEEELLQENKALDATAPKQEKKFKQLFMQKYYHKGAFFQDKGQAGEESIYLRDFHAPVGEDHMNKKILPKAMRLRRGQFGHAGQVKHTHLVDIDTTDFNIPWAANDSIRRKYEGKMAGLKQSQIMERPSAKQN</sequence>
<dbReference type="Pfam" id="PF06991">
    <property type="entry name" value="MFAP1"/>
    <property type="match status" value="1"/>
</dbReference>
<dbReference type="Proteomes" id="UP000823046">
    <property type="component" value="Unassembled WGS sequence"/>
</dbReference>
<gene>
    <name evidence="3" type="ORF">IE077_003257</name>
</gene>
<feature type="domain" description="Micro-fibrillar-associated protein 1 C-terminal" evidence="2">
    <location>
        <begin position="177"/>
        <end position="396"/>
    </location>
</feature>
<name>A0ABQ7J8Q5_9APIC</name>
<dbReference type="PANTHER" id="PTHR15327">
    <property type="entry name" value="MICROFIBRIL-ASSOCIATED PROTEIN"/>
    <property type="match status" value="1"/>
</dbReference>
<reference evidence="3 4" key="1">
    <citation type="journal article" date="2020" name="bioRxiv">
        <title>Metabolic contributions of an alphaproteobacterial endosymbiont in the apicomplexan Cardiosporidium cionae.</title>
        <authorList>
            <person name="Hunter E.S."/>
            <person name="Paight C.J."/>
            <person name="Lane C.E."/>
        </authorList>
    </citation>
    <scope>NUCLEOTIDE SEQUENCE [LARGE SCALE GENOMIC DNA]</scope>
    <source>
        <strain evidence="3">ESH_2018</strain>
    </source>
</reference>
<evidence type="ECO:0000313" key="3">
    <source>
        <dbReference type="EMBL" id="KAF8820367.1"/>
    </source>
</evidence>
<evidence type="ECO:0000313" key="4">
    <source>
        <dbReference type="Proteomes" id="UP000823046"/>
    </source>
</evidence>
<keyword evidence="4" id="KW-1185">Reference proteome</keyword>
<dbReference type="InterPro" id="IPR009730">
    <property type="entry name" value="MFAP1_C"/>
</dbReference>
<dbReference type="InterPro" id="IPR033194">
    <property type="entry name" value="MFAP1"/>
</dbReference>
<feature type="region of interest" description="Disordered" evidence="1">
    <location>
        <begin position="153"/>
        <end position="177"/>
    </location>
</feature>
<evidence type="ECO:0000256" key="1">
    <source>
        <dbReference type="SAM" id="MobiDB-lite"/>
    </source>
</evidence>
<proteinExistence type="predicted"/>
<comment type="caution">
    <text evidence="3">The sequence shown here is derived from an EMBL/GenBank/DDBJ whole genome shotgun (WGS) entry which is preliminary data.</text>
</comment>